<dbReference type="AlphaFoldDB" id="A0ABD0KH66"/>
<evidence type="ECO:0000256" key="1">
    <source>
        <dbReference type="SAM" id="MobiDB-lite"/>
    </source>
</evidence>
<dbReference type="EMBL" id="JACVVK020000180">
    <property type="protein sequence ID" value="KAK7486378.1"/>
    <property type="molecule type" value="Genomic_DNA"/>
</dbReference>
<protein>
    <submittedName>
        <fullName evidence="2">Uncharacterized protein</fullName>
    </submittedName>
</protein>
<sequence>GFFSILTIMSSPPKQPPSAAVGAEEPDSWADRPEKAPKTMKLRLRTESVDSTGKGDYGAECPELREMPKTEGVESAGGLRHRQSPVEPGEHCSLSLIPSII</sequence>
<gene>
    <name evidence="2" type="ORF">BaRGS_00022426</name>
</gene>
<comment type="caution">
    <text evidence="2">The sequence shown here is derived from an EMBL/GenBank/DDBJ whole genome shotgun (WGS) entry which is preliminary data.</text>
</comment>
<evidence type="ECO:0000313" key="3">
    <source>
        <dbReference type="Proteomes" id="UP001519460"/>
    </source>
</evidence>
<evidence type="ECO:0000313" key="2">
    <source>
        <dbReference type="EMBL" id="KAK7486378.1"/>
    </source>
</evidence>
<proteinExistence type="predicted"/>
<feature type="compositionally biased region" description="Basic and acidic residues" evidence="1">
    <location>
        <begin position="62"/>
        <end position="72"/>
    </location>
</feature>
<name>A0ABD0KH66_9CAEN</name>
<organism evidence="2 3">
    <name type="scientific">Batillaria attramentaria</name>
    <dbReference type="NCBI Taxonomy" id="370345"/>
    <lineage>
        <taxon>Eukaryota</taxon>
        <taxon>Metazoa</taxon>
        <taxon>Spiralia</taxon>
        <taxon>Lophotrochozoa</taxon>
        <taxon>Mollusca</taxon>
        <taxon>Gastropoda</taxon>
        <taxon>Caenogastropoda</taxon>
        <taxon>Sorbeoconcha</taxon>
        <taxon>Cerithioidea</taxon>
        <taxon>Batillariidae</taxon>
        <taxon>Batillaria</taxon>
    </lineage>
</organism>
<accession>A0ABD0KH66</accession>
<keyword evidence="3" id="KW-1185">Reference proteome</keyword>
<feature type="non-terminal residue" evidence="2">
    <location>
        <position position="1"/>
    </location>
</feature>
<reference evidence="2 3" key="1">
    <citation type="journal article" date="2023" name="Sci. Data">
        <title>Genome assembly of the Korean intertidal mud-creeper Batillaria attramentaria.</title>
        <authorList>
            <person name="Patra A.K."/>
            <person name="Ho P.T."/>
            <person name="Jun S."/>
            <person name="Lee S.J."/>
            <person name="Kim Y."/>
            <person name="Won Y.J."/>
        </authorList>
    </citation>
    <scope>NUCLEOTIDE SEQUENCE [LARGE SCALE GENOMIC DNA]</scope>
    <source>
        <strain evidence="2">Wonlab-2016</strain>
    </source>
</reference>
<feature type="region of interest" description="Disordered" evidence="1">
    <location>
        <begin position="1"/>
        <end position="92"/>
    </location>
</feature>
<dbReference type="Proteomes" id="UP001519460">
    <property type="component" value="Unassembled WGS sequence"/>
</dbReference>